<dbReference type="AlphaFoldDB" id="A0A061JC36"/>
<accession>A0A061JC36</accession>
<feature type="compositionally biased region" description="Low complexity" evidence="1">
    <location>
        <begin position="521"/>
        <end position="547"/>
    </location>
</feature>
<evidence type="ECO:0000313" key="2">
    <source>
        <dbReference type="EMBL" id="ESL10847.1"/>
    </source>
</evidence>
<sequence length="817" mass="89875">MDAEEGSLLGKQRTEADKLERSADFHEPRTVRNPAPTVLHEGEVIDAAMTSSFATGPLFLSGRICASSKAKHITTGPTGPPQLQGLHVVDTFTSLNRLGPKGMTPKPRRTRPASVSAKPREVGAPYKESHSKRFRDRVMDAQGGLCNDDRVLLLARDRSECVAELREKNLRIKRLEVTVRALRAQLAQSASKMGVPLAEDDKFPCATPVARLVDENNSLETRLREVTAQISTWKRDARVAHLQELKAELAVYRAEVTHLSSTAQGGRGKELRNRCVESRLREAVDALKAKDDVIQELRKKLSENTAALGLSLESAMRSQSTVEQLQGENRALCKELRMLRKASIELTHTREELERARAELKETTESFHQLRRLVGTVGDPDEIFVIIKERDALLNVLREQSAREESQRREFARQQADTKQSAEKCLQKILQEERALAREKEAQLRQSCTKWKERCKRLEVEGATERDRLEAEVQAQKGRQDERQRELRLLLSRMPSHSSEQNQQKAVPVPESLGLQSVKALTPSVSSSPPLTTSSMSSRSKLKSPPSINSRVESDGTKDRNSLTGAVQQQENSHSGTNDEGGREGCLLSHHVHLEDEDQNNLSPLVPALQRPATDTAVGTTEEDDIIMVSAKRSPREPKAEVPVTIIDTNKHDYEQEPPLTSLTDGGAVKQKSLLSLTGNGSPVSDVASMPSANIAERPEPSLPIRVKVPPPLSAVVSAPFADITSTPAAAAAPVGADSGPSSLAQAQMSSAPESVQRSFGSPHRSPAVISSGLSDVLEDVVAEDFHTKNRYEEEDMWGTLSAAEDEESFTVHHVEL</sequence>
<evidence type="ECO:0000256" key="1">
    <source>
        <dbReference type="SAM" id="MobiDB-lite"/>
    </source>
</evidence>
<gene>
    <name evidence="2" type="ORF">TRSC58_01413</name>
</gene>
<feature type="region of interest" description="Disordered" evidence="1">
    <location>
        <begin position="1"/>
        <end position="33"/>
    </location>
</feature>
<keyword evidence="3" id="KW-1185">Reference proteome</keyword>
<dbReference type="EMBL" id="AUPL01001413">
    <property type="protein sequence ID" value="ESL10847.1"/>
    <property type="molecule type" value="Genomic_DNA"/>
</dbReference>
<feature type="compositionally biased region" description="Polar residues" evidence="1">
    <location>
        <begin position="562"/>
        <end position="578"/>
    </location>
</feature>
<organism evidence="2 3">
    <name type="scientific">Trypanosoma rangeli SC58</name>
    <dbReference type="NCBI Taxonomy" id="429131"/>
    <lineage>
        <taxon>Eukaryota</taxon>
        <taxon>Discoba</taxon>
        <taxon>Euglenozoa</taxon>
        <taxon>Kinetoplastea</taxon>
        <taxon>Metakinetoplastina</taxon>
        <taxon>Trypanosomatida</taxon>
        <taxon>Trypanosomatidae</taxon>
        <taxon>Trypanosoma</taxon>
        <taxon>Herpetosoma</taxon>
    </lineage>
</organism>
<protein>
    <submittedName>
        <fullName evidence="2">Flagellum transition zone component</fullName>
    </submittedName>
</protein>
<feature type="region of interest" description="Disordered" evidence="1">
    <location>
        <begin position="462"/>
        <end position="483"/>
    </location>
</feature>
<feature type="compositionally biased region" description="Basic and acidic residues" evidence="1">
    <location>
        <begin position="462"/>
        <end position="471"/>
    </location>
</feature>
<proteinExistence type="predicted"/>
<feature type="compositionally biased region" description="Polar residues" evidence="1">
    <location>
        <begin position="744"/>
        <end position="760"/>
    </location>
</feature>
<feature type="compositionally biased region" description="Low complexity" evidence="1">
    <location>
        <begin position="732"/>
        <end position="743"/>
    </location>
</feature>
<reference evidence="2 3" key="1">
    <citation type="submission" date="2013-07" db="EMBL/GenBank/DDBJ databases">
        <authorList>
            <person name="Stoco P.H."/>
            <person name="Wagner G."/>
            <person name="Gerber A."/>
            <person name="Zaha A."/>
            <person name="Thompson C."/>
            <person name="Bartholomeu D.C."/>
            <person name="Luckemeyer D.D."/>
            <person name="Bahia D."/>
            <person name="Loreto E."/>
            <person name="Prestes E.B."/>
            <person name="Lima F.M."/>
            <person name="Rodrigues-Luiz G."/>
            <person name="Vallejo G.A."/>
            <person name="Filho J.F."/>
            <person name="Monteiro K.M."/>
            <person name="Tyler K.M."/>
            <person name="de Almeida L.G."/>
            <person name="Ortiz M.F."/>
            <person name="Siervo M.A."/>
            <person name="de Moraes M.H."/>
            <person name="Cunha O.L."/>
            <person name="Mendonca-Neto R."/>
            <person name="Silva R."/>
            <person name="Teixeira S.M."/>
            <person name="Murta S.M."/>
            <person name="Sincero T.C."/>
            <person name="Mendes T.A."/>
            <person name="Urmenyi T.P."/>
            <person name="Silva V.G."/>
            <person name="da Rocha W.D."/>
            <person name="Andersson B."/>
            <person name="Romanha A.J."/>
            <person name="Steindel M."/>
            <person name="de Vasconcelos A.T."/>
            <person name="Grisard E.C."/>
        </authorList>
    </citation>
    <scope>NUCLEOTIDE SEQUENCE [LARGE SCALE GENOMIC DNA]</scope>
    <source>
        <strain evidence="2 3">SC58</strain>
    </source>
</reference>
<feature type="compositionally biased region" description="Basic and acidic residues" evidence="1">
    <location>
        <begin position="12"/>
        <end position="30"/>
    </location>
</feature>
<feature type="region of interest" description="Disordered" evidence="1">
    <location>
        <begin position="96"/>
        <end position="131"/>
    </location>
</feature>
<dbReference type="VEuPathDB" id="TriTrypDB:TRSC58_01413"/>
<comment type="caution">
    <text evidence="2">The sequence shown here is derived from an EMBL/GenBank/DDBJ whole genome shotgun (WGS) entry which is preliminary data.</text>
</comment>
<dbReference type="OrthoDB" id="248103at2759"/>
<feature type="region of interest" description="Disordered" evidence="1">
    <location>
        <begin position="520"/>
        <end position="585"/>
    </location>
</feature>
<feature type="compositionally biased region" description="Basic and acidic residues" evidence="1">
    <location>
        <begin position="552"/>
        <end position="561"/>
    </location>
</feature>
<evidence type="ECO:0000313" key="3">
    <source>
        <dbReference type="Proteomes" id="UP000031737"/>
    </source>
</evidence>
<feature type="region of interest" description="Disordered" evidence="1">
    <location>
        <begin position="732"/>
        <end position="767"/>
    </location>
</feature>
<name>A0A061JC36_TRYRA</name>
<dbReference type="Proteomes" id="UP000031737">
    <property type="component" value="Unassembled WGS sequence"/>
</dbReference>